<evidence type="ECO:0008006" key="4">
    <source>
        <dbReference type="Google" id="ProtNLM"/>
    </source>
</evidence>
<organism evidence="2 3">
    <name type="scientific">Tannerella forsythia</name>
    <name type="common">Bacteroides forsythus</name>
    <dbReference type="NCBI Taxonomy" id="28112"/>
    <lineage>
        <taxon>Bacteria</taxon>
        <taxon>Pseudomonadati</taxon>
        <taxon>Bacteroidota</taxon>
        <taxon>Bacteroidia</taxon>
        <taxon>Bacteroidales</taxon>
        <taxon>Tannerellaceae</taxon>
        <taxon>Tannerella</taxon>
    </lineage>
</organism>
<feature type="transmembrane region" description="Helical" evidence="1">
    <location>
        <begin position="158"/>
        <end position="177"/>
    </location>
</feature>
<feature type="transmembrane region" description="Helical" evidence="1">
    <location>
        <begin position="183"/>
        <end position="207"/>
    </location>
</feature>
<reference evidence="2 3" key="1">
    <citation type="submission" date="2016-09" db="EMBL/GenBank/DDBJ databases">
        <authorList>
            <person name="Capua I."/>
            <person name="De Benedictis P."/>
            <person name="Joannis T."/>
            <person name="Lombin L.H."/>
            <person name="Cattoli G."/>
        </authorList>
    </citation>
    <scope>NUCLEOTIDE SEQUENCE [LARGE SCALE GENOMIC DNA]</scope>
    <source>
        <strain evidence="2 3">UB20</strain>
    </source>
</reference>
<evidence type="ECO:0000256" key="1">
    <source>
        <dbReference type="SAM" id="Phobius"/>
    </source>
</evidence>
<feature type="transmembrane region" description="Helical" evidence="1">
    <location>
        <begin position="127"/>
        <end position="146"/>
    </location>
</feature>
<feature type="transmembrane region" description="Helical" evidence="1">
    <location>
        <begin position="7"/>
        <end position="29"/>
    </location>
</feature>
<keyword evidence="1" id="KW-0812">Transmembrane</keyword>
<dbReference type="OrthoDB" id="5896707at2"/>
<keyword evidence="1" id="KW-1133">Transmembrane helix</keyword>
<proteinExistence type="predicted"/>
<feature type="transmembrane region" description="Helical" evidence="1">
    <location>
        <begin position="49"/>
        <end position="75"/>
    </location>
</feature>
<dbReference type="EMBL" id="FMMM01000054">
    <property type="protein sequence ID" value="SCQ21449.1"/>
    <property type="molecule type" value="Genomic_DNA"/>
</dbReference>
<name>A0A1D3UMS9_TANFO</name>
<evidence type="ECO:0000313" key="2">
    <source>
        <dbReference type="EMBL" id="SCQ21449.1"/>
    </source>
</evidence>
<evidence type="ECO:0000313" key="3">
    <source>
        <dbReference type="Proteomes" id="UP000182057"/>
    </source>
</evidence>
<protein>
    <recommendedName>
        <fullName evidence="4">DUF998 domain-containing protein</fullName>
    </recommendedName>
</protein>
<sequence length="212" mass="23903">MDKRIKLTGYIGIVASLLMFTGDMLLYFTTENFANRHDELLLSMGSVSFGRLVAGGLLGPLPALLYIVGSYHLYLRTLKPYRRSARVMFAIFAAGWMVDGAYHGFFPAFGIVSAQGHPELIKPLAEYAGYLGMLLFGLMAAGWTIFTVMTLRRRNDYPLWILLFNPLFTMWLNFVWVELPAPFQVLIAGGWYNLVHTLFFAASLLSLKKSIK</sequence>
<dbReference type="AlphaFoldDB" id="A0A1D3UMS9"/>
<dbReference type="Proteomes" id="UP000182057">
    <property type="component" value="Unassembled WGS sequence"/>
</dbReference>
<dbReference type="InterPro" id="IPR046475">
    <property type="entry name" value="DUF6796"/>
</dbReference>
<gene>
    <name evidence="2" type="ORF">TFUB20_01374</name>
</gene>
<keyword evidence="1" id="KW-0472">Membrane</keyword>
<dbReference type="Pfam" id="PF20599">
    <property type="entry name" value="DUF6796"/>
    <property type="match status" value="1"/>
</dbReference>
<feature type="transmembrane region" description="Helical" evidence="1">
    <location>
        <begin position="87"/>
        <end position="107"/>
    </location>
</feature>
<accession>A0A1D3UMS9</accession>
<dbReference type="RefSeq" id="WP_074449804.1">
    <property type="nucleotide sequence ID" value="NZ_FMMM01000054.1"/>
</dbReference>